<evidence type="ECO:0000256" key="1">
    <source>
        <dbReference type="SAM" id="MobiDB-lite"/>
    </source>
</evidence>
<proteinExistence type="predicted"/>
<dbReference type="AlphaFoldDB" id="A0A261Y2R2"/>
<feature type="region of interest" description="Disordered" evidence="1">
    <location>
        <begin position="1"/>
        <end position="250"/>
    </location>
</feature>
<reference evidence="2 3" key="1">
    <citation type="journal article" date="2017" name="Mycologia">
        <title>Bifiguratus adelaidae, gen. et sp. nov., a new member of Mucoromycotina in endophytic and soil-dwelling habitats.</title>
        <authorList>
            <person name="Torres-Cruz T.J."/>
            <person name="Billingsley Tobias T.L."/>
            <person name="Almatruk M."/>
            <person name="Hesse C."/>
            <person name="Kuske C.R."/>
            <person name="Desiro A."/>
            <person name="Benucci G.M."/>
            <person name="Bonito G."/>
            <person name="Stajich J.E."/>
            <person name="Dunlap C."/>
            <person name="Arnold A.E."/>
            <person name="Porras-Alfaro A."/>
        </authorList>
    </citation>
    <scope>NUCLEOTIDE SEQUENCE [LARGE SCALE GENOMIC DNA]</scope>
    <source>
        <strain evidence="2 3">AZ0501</strain>
    </source>
</reference>
<evidence type="ECO:0000313" key="3">
    <source>
        <dbReference type="Proteomes" id="UP000242875"/>
    </source>
</evidence>
<feature type="compositionally biased region" description="Acidic residues" evidence="1">
    <location>
        <begin position="150"/>
        <end position="166"/>
    </location>
</feature>
<feature type="compositionally biased region" description="Basic and acidic residues" evidence="1">
    <location>
        <begin position="239"/>
        <end position="250"/>
    </location>
</feature>
<feature type="compositionally biased region" description="Acidic residues" evidence="1">
    <location>
        <begin position="106"/>
        <end position="124"/>
    </location>
</feature>
<feature type="compositionally biased region" description="Acidic residues" evidence="1">
    <location>
        <begin position="9"/>
        <end position="36"/>
    </location>
</feature>
<evidence type="ECO:0000313" key="2">
    <source>
        <dbReference type="EMBL" id="OZJ04881.1"/>
    </source>
</evidence>
<sequence>MTDGRDALDAPDDELDASPELVDFDNGEDSGGEPDDLQAYTGHVETAEDEEDEEDEDDNGHYDTSYSYSRNGDRDDEEEEEDGDHAIGARTYSRQTTRGQGFGRSEDDDEGEEESDEEGNEDEVGLAYLMKENIQSDEVEDQEFSPSAQELEEEEEEGLDEEDEEIEGHSTSRNGGGKGGKLAHRIEKTRPNGQAEAEGEDGTDEAGPTDKSNLDLFGSQADSNGFQKHSFEADELDADDGRPEAKRIRL</sequence>
<protein>
    <submittedName>
        <fullName evidence="2">Uncharacterized protein</fullName>
    </submittedName>
</protein>
<feature type="compositionally biased region" description="Acidic residues" evidence="1">
    <location>
        <begin position="47"/>
        <end position="58"/>
    </location>
</feature>
<dbReference type="EMBL" id="MVBO01000027">
    <property type="protein sequence ID" value="OZJ04881.1"/>
    <property type="molecule type" value="Genomic_DNA"/>
</dbReference>
<accession>A0A261Y2R2</accession>
<comment type="caution">
    <text evidence="2">The sequence shown here is derived from an EMBL/GenBank/DDBJ whole genome shotgun (WGS) entry which is preliminary data.</text>
</comment>
<dbReference type="Proteomes" id="UP000242875">
    <property type="component" value="Unassembled WGS sequence"/>
</dbReference>
<gene>
    <name evidence="2" type="ORF">BZG36_02522</name>
</gene>
<feature type="compositionally biased region" description="Acidic residues" evidence="1">
    <location>
        <begin position="74"/>
        <end position="83"/>
    </location>
</feature>
<keyword evidence="3" id="KW-1185">Reference proteome</keyword>
<name>A0A261Y2R2_9FUNG</name>
<organism evidence="2 3">
    <name type="scientific">Bifiguratus adelaidae</name>
    <dbReference type="NCBI Taxonomy" id="1938954"/>
    <lineage>
        <taxon>Eukaryota</taxon>
        <taxon>Fungi</taxon>
        <taxon>Fungi incertae sedis</taxon>
        <taxon>Mucoromycota</taxon>
        <taxon>Mucoromycotina</taxon>
        <taxon>Endogonomycetes</taxon>
        <taxon>Endogonales</taxon>
        <taxon>Endogonales incertae sedis</taxon>
        <taxon>Bifiguratus</taxon>
    </lineage>
</organism>